<dbReference type="Gene3D" id="1.10.260.40">
    <property type="entry name" value="lambda repressor-like DNA-binding domains"/>
    <property type="match status" value="1"/>
</dbReference>
<dbReference type="GO" id="GO:0003677">
    <property type="term" value="F:DNA binding"/>
    <property type="evidence" value="ECO:0007669"/>
    <property type="project" value="UniProtKB-KW"/>
</dbReference>
<dbReference type="RefSeq" id="WP_163065445.1">
    <property type="nucleotide sequence ID" value="NZ_CP048649.1"/>
</dbReference>
<evidence type="ECO:0000256" key="1">
    <source>
        <dbReference type="ARBA" id="ARBA00023125"/>
    </source>
</evidence>
<name>A0A858BTA1_9FIRM</name>
<reference evidence="3 4" key="1">
    <citation type="submission" date="2020-02" db="EMBL/GenBank/DDBJ databases">
        <authorList>
            <person name="Kim Y.B."/>
            <person name="Roh S.W."/>
        </authorList>
    </citation>
    <scope>NUCLEOTIDE SEQUENCE [LARGE SCALE GENOMIC DNA]</scope>
    <source>
        <strain evidence="3 4">DSM 103574</strain>
    </source>
</reference>
<feature type="domain" description="HTH cro/C1-type" evidence="2">
    <location>
        <begin position="7"/>
        <end position="61"/>
    </location>
</feature>
<dbReference type="CDD" id="cd00093">
    <property type="entry name" value="HTH_XRE"/>
    <property type="match status" value="1"/>
</dbReference>
<organism evidence="3 4">
    <name type="scientific">Aminipila butyrica</name>
    <dbReference type="NCBI Taxonomy" id="433296"/>
    <lineage>
        <taxon>Bacteria</taxon>
        <taxon>Bacillati</taxon>
        <taxon>Bacillota</taxon>
        <taxon>Clostridia</taxon>
        <taxon>Peptostreptococcales</taxon>
        <taxon>Anaerovoracaceae</taxon>
        <taxon>Aminipila</taxon>
    </lineage>
</organism>
<dbReference type="EMBL" id="CP048649">
    <property type="protein sequence ID" value="QIB68582.1"/>
    <property type="molecule type" value="Genomic_DNA"/>
</dbReference>
<dbReference type="Proteomes" id="UP000466848">
    <property type="component" value="Chromosome"/>
</dbReference>
<dbReference type="InterPro" id="IPR010982">
    <property type="entry name" value="Lambda_DNA-bd_dom_sf"/>
</dbReference>
<keyword evidence="1" id="KW-0238">DNA-binding</keyword>
<dbReference type="InterPro" id="IPR001387">
    <property type="entry name" value="Cro/C1-type_HTH"/>
</dbReference>
<dbReference type="PANTHER" id="PTHR46558:SF11">
    <property type="entry name" value="HTH-TYPE TRANSCRIPTIONAL REGULATOR XRE"/>
    <property type="match status" value="1"/>
</dbReference>
<dbReference type="SUPFAM" id="SSF47413">
    <property type="entry name" value="lambda repressor-like DNA-binding domains"/>
    <property type="match status" value="1"/>
</dbReference>
<dbReference type="AlphaFoldDB" id="A0A858BTA1"/>
<evidence type="ECO:0000313" key="3">
    <source>
        <dbReference type="EMBL" id="QIB68582.1"/>
    </source>
</evidence>
<evidence type="ECO:0000259" key="2">
    <source>
        <dbReference type="PROSITE" id="PS50943"/>
    </source>
</evidence>
<evidence type="ECO:0000313" key="4">
    <source>
        <dbReference type="Proteomes" id="UP000466848"/>
    </source>
</evidence>
<dbReference type="PROSITE" id="PS50943">
    <property type="entry name" value="HTH_CROC1"/>
    <property type="match status" value="1"/>
</dbReference>
<protein>
    <submittedName>
        <fullName evidence="3">Helix-turn-helix transcriptional regulator</fullName>
    </submittedName>
</protein>
<proteinExistence type="predicted"/>
<dbReference type="Pfam" id="PF01381">
    <property type="entry name" value="HTH_3"/>
    <property type="match status" value="1"/>
</dbReference>
<dbReference type="KEGG" id="abut:Ami103574_04260"/>
<dbReference type="PANTHER" id="PTHR46558">
    <property type="entry name" value="TRACRIPTIONAL REGULATORY PROTEIN-RELATED-RELATED"/>
    <property type="match status" value="1"/>
</dbReference>
<gene>
    <name evidence="3" type="ORF">Ami103574_04260</name>
</gene>
<sequence length="147" mass="16739">MGIGNKIREARLRKGLTQEQLAKLVGVRQTAIGNYENNTSHPKVDILYQLMQVLGVDANYIFQDKMNEMKVKLSAPSDTLSVNEKSLVRTYRQCSPVGKQKISSYSQKILDVEKEEDEVDRLMPIAAHNDDMSPEQIELMKQDLEDL</sequence>
<dbReference type="SMART" id="SM00530">
    <property type="entry name" value="HTH_XRE"/>
    <property type="match status" value="1"/>
</dbReference>
<accession>A0A858BTA1</accession>
<keyword evidence="4" id="KW-1185">Reference proteome</keyword>